<organism evidence="1 2">
    <name type="scientific">Dactylococcopsis salina (strain PCC 8305)</name>
    <name type="common">Myxobactron salinum</name>
    <dbReference type="NCBI Taxonomy" id="13035"/>
    <lineage>
        <taxon>Bacteria</taxon>
        <taxon>Bacillati</taxon>
        <taxon>Cyanobacteriota</taxon>
        <taxon>Cyanophyceae</taxon>
        <taxon>Nodosilineales</taxon>
        <taxon>Cymatolegaceae</taxon>
        <taxon>Dactylococcopsis</taxon>
    </lineage>
</organism>
<dbReference type="eggNOG" id="ENOG50331PG">
    <property type="taxonomic scope" value="Bacteria"/>
</dbReference>
<dbReference type="KEGG" id="dsl:Dacsa_2021"/>
<dbReference type="EMBL" id="CP003944">
    <property type="protein sequence ID" value="AFZ50666.1"/>
    <property type="molecule type" value="Genomic_DNA"/>
</dbReference>
<gene>
    <name evidence="1" type="ORF">Dacsa_2021</name>
</gene>
<accession>K9YUR4</accession>
<dbReference type="STRING" id="13035.Dacsa_2021"/>
<proteinExistence type="predicted"/>
<sequence>MSEFSTPSDETRQQALASLTRQLVQNGHPEQYAQQMAVAAIFQADLELRNAQLSHLLSWLKENYPDVHSQGLDLVEKTREEFEQRVKEG</sequence>
<dbReference type="Proteomes" id="UP000010482">
    <property type="component" value="Chromosome"/>
</dbReference>
<keyword evidence="2" id="KW-1185">Reference proteome</keyword>
<evidence type="ECO:0000313" key="2">
    <source>
        <dbReference type="Proteomes" id="UP000010482"/>
    </source>
</evidence>
<dbReference type="HOGENOM" id="CLU_2462385_0_0_3"/>
<dbReference type="PATRIC" id="fig|13035.3.peg.2297"/>
<evidence type="ECO:0000313" key="1">
    <source>
        <dbReference type="EMBL" id="AFZ50666.1"/>
    </source>
</evidence>
<name>K9YUR4_DACS8</name>
<protein>
    <submittedName>
        <fullName evidence="1">Uncharacterized protein</fullName>
    </submittedName>
</protein>
<dbReference type="AlphaFoldDB" id="K9YUR4"/>
<dbReference type="RefSeq" id="WP_015229660.1">
    <property type="nucleotide sequence ID" value="NC_019780.1"/>
</dbReference>
<dbReference type="OrthoDB" id="515070at2"/>
<reference evidence="1" key="1">
    <citation type="submission" date="2012-04" db="EMBL/GenBank/DDBJ databases">
        <title>Finished genome of Dactylococcopsis salina PCC 8305.</title>
        <authorList>
            <consortium name="US DOE Joint Genome Institute"/>
            <person name="Gugger M."/>
            <person name="Coursin T."/>
            <person name="Rippka R."/>
            <person name="Tandeau De Marsac N."/>
            <person name="Huntemann M."/>
            <person name="Wei C.-L."/>
            <person name="Han J."/>
            <person name="Detter J.C."/>
            <person name="Han C."/>
            <person name="Tapia R."/>
            <person name="Daligault H."/>
            <person name="Chen A."/>
            <person name="Krypides N."/>
            <person name="Mavromatis K."/>
            <person name="Markowitz V."/>
            <person name="Szeto E."/>
            <person name="Ivanova N."/>
            <person name="Ovchinnikova G."/>
            <person name="Pagani I."/>
            <person name="Pati A."/>
            <person name="Goodwin L."/>
            <person name="Peters L."/>
            <person name="Pitluck S."/>
            <person name="Woyke T."/>
            <person name="Kerfeld C."/>
        </authorList>
    </citation>
    <scope>NUCLEOTIDE SEQUENCE [LARGE SCALE GENOMIC DNA]</scope>
    <source>
        <strain evidence="1">PCC 8305</strain>
    </source>
</reference>